<reference evidence="5 6" key="1">
    <citation type="submission" date="2022-06" db="EMBL/GenBank/DDBJ databases">
        <title>Rhizosaccharibacter gen. nov. sp. nov. KSS12, endophytic bacteria isolated from sugarcane.</title>
        <authorList>
            <person name="Pitiwittayakul N."/>
        </authorList>
    </citation>
    <scope>NUCLEOTIDE SEQUENCE [LARGE SCALE GENOMIC DNA]</scope>
    <source>
        <strain evidence="5 6">KSS12</strain>
    </source>
</reference>
<dbReference type="PROSITE" id="PS50855">
    <property type="entry name" value="COX1"/>
    <property type="match status" value="1"/>
</dbReference>
<feature type="region of interest" description="Disordered" evidence="2">
    <location>
        <begin position="1"/>
        <end position="22"/>
    </location>
</feature>
<keyword evidence="3" id="KW-0812">Transmembrane</keyword>
<keyword evidence="1" id="KW-0679">Respiratory chain</keyword>
<evidence type="ECO:0000259" key="4">
    <source>
        <dbReference type="PROSITE" id="PS50855"/>
    </source>
</evidence>
<dbReference type="Pfam" id="PF00115">
    <property type="entry name" value="COX1"/>
    <property type="match status" value="1"/>
</dbReference>
<feature type="transmembrane region" description="Helical" evidence="3">
    <location>
        <begin position="359"/>
        <end position="376"/>
    </location>
</feature>
<feature type="transmembrane region" description="Helical" evidence="3">
    <location>
        <begin position="30"/>
        <end position="52"/>
    </location>
</feature>
<feature type="domain" description="Cytochrome oxidase subunit I profile" evidence="4">
    <location>
        <begin position="14"/>
        <end position="493"/>
    </location>
</feature>
<evidence type="ECO:0000256" key="3">
    <source>
        <dbReference type="SAM" id="Phobius"/>
    </source>
</evidence>
<feature type="transmembrane region" description="Helical" evidence="3">
    <location>
        <begin position="318"/>
        <end position="339"/>
    </location>
</feature>
<feature type="transmembrane region" description="Helical" evidence="3">
    <location>
        <begin position="179"/>
        <end position="204"/>
    </location>
</feature>
<gene>
    <name evidence="5" type="ORF">NFI88_08700</name>
</gene>
<dbReference type="Proteomes" id="UP001524547">
    <property type="component" value="Unassembled WGS sequence"/>
</dbReference>
<feature type="transmembrane region" description="Helical" evidence="3">
    <location>
        <begin position="284"/>
        <end position="306"/>
    </location>
</feature>
<evidence type="ECO:0000256" key="1">
    <source>
        <dbReference type="ARBA" id="ARBA00022660"/>
    </source>
</evidence>
<feature type="transmembrane region" description="Helical" evidence="3">
    <location>
        <begin position="432"/>
        <end position="456"/>
    </location>
</feature>
<keyword evidence="3" id="KW-0472">Membrane</keyword>
<dbReference type="InterPro" id="IPR036927">
    <property type="entry name" value="Cyt_c_oxase-like_su1_sf"/>
</dbReference>
<feature type="transmembrane region" description="Helical" evidence="3">
    <location>
        <begin position="388"/>
        <end position="412"/>
    </location>
</feature>
<name>A0ABT1VY98_9PROT</name>
<dbReference type="InterPro" id="IPR023616">
    <property type="entry name" value="Cyt_c_oxase-like_su1_dom"/>
</dbReference>
<dbReference type="RefSeq" id="WP_422919662.1">
    <property type="nucleotide sequence ID" value="NZ_JAMZEJ010000005.1"/>
</dbReference>
<keyword evidence="1" id="KW-0813">Transport</keyword>
<feature type="transmembrane region" description="Helical" evidence="3">
    <location>
        <begin position="142"/>
        <end position="167"/>
    </location>
</feature>
<evidence type="ECO:0000256" key="2">
    <source>
        <dbReference type="SAM" id="MobiDB-lite"/>
    </source>
</evidence>
<dbReference type="SUPFAM" id="SSF81442">
    <property type="entry name" value="Cytochrome c oxidase subunit I-like"/>
    <property type="match status" value="1"/>
</dbReference>
<dbReference type="PRINTS" id="PR01165">
    <property type="entry name" value="CYCOXIDASEI"/>
</dbReference>
<evidence type="ECO:0000313" key="6">
    <source>
        <dbReference type="Proteomes" id="UP001524547"/>
    </source>
</evidence>
<dbReference type="EMBL" id="JAMZEJ010000005">
    <property type="protein sequence ID" value="MCQ8240912.1"/>
    <property type="molecule type" value="Genomic_DNA"/>
</dbReference>
<dbReference type="Gene3D" id="1.20.210.10">
    <property type="entry name" value="Cytochrome c oxidase-like, subunit I domain"/>
    <property type="match status" value="1"/>
</dbReference>
<protein>
    <submittedName>
        <fullName evidence="5">Cbb3-type cytochrome c oxidase subunit I</fullName>
    </submittedName>
</protein>
<keyword evidence="3" id="KW-1133">Transmembrane helix</keyword>
<sequence>MPSTRSESGQSRRRSARTGRRPFRIDHRQLGTGFLSLGVVGGLLGALLSLSLRGAPPWLGGTAADPALLATFHGLLLVMFCALPILVGGFGNWFLPVMAGAADNVAPRVSVASLAAAVVGIVALGTGIAASGSSPSWSSSAVAVALICWSLSFLLGAGGSLATILCGRASGVALHHLPVFAWCQLATALLGVLTVPVLLAHLFLHLLRGTFDPVVAGHFFALPQMALVLLPALGVMSAIVPTFAGRLPRLSRTSAYASLLAAAGVGALWARAAMTTGRPPEGTVPAVCTAMLIAAGAVTLLGWGATLRGGRALPRVPLLWAMGFVVLAATGFVATLAGLMAGSPLASAASFASARLHDGVLLSAVCAGCGGFYYWIGKMSGRGYPEALARLQFWLFFVGSELTFLPALGAGPTGTPIAPAGQASGLAVLRSLSWNGTLLSVASAFVFLLVLVVLLVRPKAVAANPWGAGAVGREWSLPSPLPRQIDRPGAIPA</sequence>
<feature type="transmembrane region" description="Helical" evidence="3">
    <location>
        <begin position="255"/>
        <end position="272"/>
    </location>
</feature>
<keyword evidence="6" id="KW-1185">Reference proteome</keyword>
<comment type="caution">
    <text evidence="5">The sequence shown here is derived from an EMBL/GenBank/DDBJ whole genome shotgun (WGS) entry which is preliminary data.</text>
</comment>
<dbReference type="InterPro" id="IPR000883">
    <property type="entry name" value="Cyt_C_Oxase_1"/>
</dbReference>
<feature type="transmembrane region" description="Helical" evidence="3">
    <location>
        <begin position="109"/>
        <end position="130"/>
    </location>
</feature>
<proteinExistence type="predicted"/>
<organism evidence="5 6">
    <name type="scientific">Rhizosaccharibacter radicis</name>
    <dbReference type="NCBI Taxonomy" id="2782605"/>
    <lineage>
        <taxon>Bacteria</taxon>
        <taxon>Pseudomonadati</taxon>
        <taxon>Pseudomonadota</taxon>
        <taxon>Alphaproteobacteria</taxon>
        <taxon>Acetobacterales</taxon>
        <taxon>Acetobacteraceae</taxon>
        <taxon>Rhizosaccharibacter</taxon>
    </lineage>
</organism>
<keyword evidence="1" id="KW-0249">Electron transport</keyword>
<dbReference type="PANTHER" id="PTHR10422">
    <property type="entry name" value="CYTOCHROME C OXIDASE SUBUNIT 1"/>
    <property type="match status" value="1"/>
</dbReference>
<evidence type="ECO:0000313" key="5">
    <source>
        <dbReference type="EMBL" id="MCQ8240912.1"/>
    </source>
</evidence>
<dbReference type="PANTHER" id="PTHR10422:SF18">
    <property type="entry name" value="CYTOCHROME C OXIDASE SUBUNIT 1"/>
    <property type="match status" value="1"/>
</dbReference>
<feature type="transmembrane region" description="Helical" evidence="3">
    <location>
        <begin position="224"/>
        <end position="243"/>
    </location>
</feature>
<feature type="compositionally biased region" description="Basic residues" evidence="2">
    <location>
        <begin position="11"/>
        <end position="22"/>
    </location>
</feature>
<accession>A0ABT1VY98</accession>
<feature type="transmembrane region" description="Helical" evidence="3">
    <location>
        <begin position="72"/>
        <end position="97"/>
    </location>
</feature>